<feature type="domain" description="PPM-type phosphatase" evidence="1">
    <location>
        <begin position="39"/>
        <end position="94"/>
    </location>
</feature>
<feature type="non-terminal residue" evidence="2">
    <location>
        <position position="109"/>
    </location>
</feature>
<keyword evidence="3" id="KW-1185">Reference proteome</keyword>
<evidence type="ECO:0000259" key="1">
    <source>
        <dbReference type="Pfam" id="PF00481"/>
    </source>
</evidence>
<reference evidence="2" key="1">
    <citation type="submission" date="2022-06" db="EMBL/GenBank/DDBJ databases">
        <authorList>
            <consortium name="SYNGENTA / RWTH Aachen University"/>
        </authorList>
    </citation>
    <scope>NUCLEOTIDE SEQUENCE</scope>
</reference>
<evidence type="ECO:0000313" key="3">
    <source>
        <dbReference type="Proteomes" id="UP001153365"/>
    </source>
</evidence>
<dbReference type="Proteomes" id="UP001153365">
    <property type="component" value="Unassembled WGS sequence"/>
</dbReference>
<dbReference type="AlphaFoldDB" id="A0AAV0BP82"/>
<dbReference type="Gene3D" id="3.60.40.10">
    <property type="entry name" value="PPM-type phosphatase domain"/>
    <property type="match status" value="1"/>
</dbReference>
<name>A0AAV0BP82_PHAPC</name>
<protein>
    <recommendedName>
        <fullName evidence="1">PPM-type phosphatase domain-containing protein</fullName>
    </recommendedName>
</protein>
<proteinExistence type="predicted"/>
<feature type="non-terminal residue" evidence="2">
    <location>
        <position position="1"/>
    </location>
</feature>
<organism evidence="2 3">
    <name type="scientific">Phakopsora pachyrhizi</name>
    <name type="common">Asian soybean rust disease fungus</name>
    <dbReference type="NCBI Taxonomy" id="170000"/>
    <lineage>
        <taxon>Eukaryota</taxon>
        <taxon>Fungi</taxon>
        <taxon>Dikarya</taxon>
        <taxon>Basidiomycota</taxon>
        <taxon>Pucciniomycotina</taxon>
        <taxon>Pucciniomycetes</taxon>
        <taxon>Pucciniales</taxon>
        <taxon>Phakopsoraceae</taxon>
        <taxon>Phakopsora</taxon>
    </lineage>
</organism>
<accession>A0AAV0BP82</accession>
<dbReference type="EMBL" id="CALTRL010005988">
    <property type="protein sequence ID" value="CAH7688528.1"/>
    <property type="molecule type" value="Genomic_DNA"/>
</dbReference>
<sequence length="109" mass="12427">VGLAERLYLAFMLADQSLIESNPKSVAMVALVCPLEEENDQTQYPWFSSKLVSLPIACVDDMMALLCSSKSRRAIRLTQDHHPDLRIESERLRRIVSGLITDSFGEFRW</sequence>
<comment type="caution">
    <text evidence="2">The sequence shown here is derived from an EMBL/GenBank/DDBJ whole genome shotgun (WGS) entry which is preliminary data.</text>
</comment>
<gene>
    <name evidence="2" type="ORF">PPACK8108_LOCUS23493</name>
</gene>
<dbReference type="InterPro" id="IPR036457">
    <property type="entry name" value="PPM-type-like_dom_sf"/>
</dbReference>
<evidence type="ECO:0000313" key="2">
    <source>
        <dbReference type="EMBL" id="CAH7688528.1"/>
    </source>
</evidence>
<dbReference type="Pfam" id="PF00481">
    <property type="entry name" value="PP2C"/>
    <property type="match status" value="1"/>
</dbReference>
<dbReference type="InterPro" id="IPR001932">
    <property type="entry name" value="PPM-type_phosphatase-like_dom"/>
</dbReference>